<dbReference type="GO" id="GO:0140359">
    <property type="term" value="F:ABC-type transporter activity"/>
    <property type="evidence" value="ECO:0007669"/>
    <property type="project" value="InterPro"/>
</dbReference>
<keyword evidence="4" id="KW-0677">Repeat</keyword>
<dbReference type="FunFam" id="3.40.50.300:FF:000163">
    <property type="entry name" value="Multidrug resistance-associated protein member 4"/>
    <property type="match status" value="1"/>
</dbReference>
<protein>
    <submittedName>
        <fullName evidence="13">Probable multidrug resistance-associated protein lethal(2)03659</fullName>
    </submittedName>
</protein>
<dbReference type="SUPFAM" id="SSF52540">
    <property type="entry name" value="P-loop containing nucleoside triphosphate hydrolases"/>
    <property type="match status" value="2"/>
</dbReference>
<feature type="transmembrane region" description="Helical" evidence="9">
    <location>
        <begin position="205"/>
        <end position="226"/>
    </location>
</feature>
<feature type="domain" description="ABC transmembrane type-1" evidence="11">
    <location>
        <begin position="94"/>
        <end position="375"/>
    </location>
</feature>
<evidence type="ECO:0000313" key="12">
    <source>
        <dbReference type="Proteomes" id="UP000192223"/>
    </source>
</evidence>
<dbReference type="InterPro" id="IPR003593">
    <property type="entry name" value="AAA+_ATPase"/>
</dbReference>
<dbReference type="GO" id="GO:0016020">
    <property type="term" value="C:membrane"/>
    <property type="evidence" value="ECO:0007669"/>
    <property type="project" value="UniProtKB-SubCell"/>
</dbReference>
<dbReference type="PROSITE" id="PS50893">
    <property type="entry name" value="ABC_TRANSPORTER_2"/>
    <property type="match status" value="2"/>
</dbReference>
<feature type="domain" description="ABC transporter" evidence="10">
    <location>
        <begin position="1074"/>
        <end position="1303"/>
    </location>
</feature>
<dbReference type="FunFam" id="1.20.1560.10:FF:000026">
    <property type="entry name" value="Multidrug resistance-associated protein lethal(2)03659"/>
    <property type="match status" value="1"/>
</dbReference>
<keyword evidence="3 9" id="KW-0812">Transmembrane</keyword>
<dbReference type="GO" id="GO:0005524">
    <property type="term" value="F:ATP binding"/>
    <property type="evidence" value="ECO:0007669"/>
    <property type="project" value="UniProtKB-KW"/>
</dbReference>
<feature type="transmembrane region" description="Helical" evidence="9">
    <location>
        <begin position="978"/>
        <end position="1000"/>
    </location>
</feature>
<dbReference type="GeneID" id="108734020"/>
<dbReference type="InParanoid" id="A0A7F5RM14"/>
<keyword evidence="7 9" id="KW-1133">Transmembrane helix</keyword>
<dbReference type="CDD" id="cd03244">
    <property type="entry name" value="ABCC_MRP_domain2"/>
    <property type="match status" value="1"/>
</dbReference>
<dbReference type="CDD" id="cd18579">
    <property type="entry name" value="ABC_6TM_ABCC_D1"/>
    <property type="match status" value="1"/>
</dbReference>
<dbReference type="Gene3D" id="1.20.1560.10">
    <property type="entry name" value="ABC transporter type 1, transmembrane domain"/>
    <property type="match status" value="2"/>
</dbReference>
<dbReference type="InterPro" id="IPR027417">
    <property type="entry name" value="P-loop_NTPase"/>
</dbReference>
<feature type="transmembrane region" description="Helical" evidence="9">
    <location>
        <begin position="795"/>
        <end position="819"/>
    </location>
</feature>
<proteinExistence type="predicted"/>
<feature type="transmembrane region" description="Helical" evidence="9">
    <location>
        <begin position="92"/>
        <end position="111"/>
    </location>
</feature>
<keyword evidence="8 9" id="KW-0472">Membrane</keyword>
<dbReference type="SUPFAM" id="SSF90123">
    <property type="entry name" value="ABC transporter transmembrane region"/>
    <property type="match status" value="2"/>
</dbReference>
<dbReference type="FunFam" id="1.20.1560.10:FF:000014">
    <property type="entry name" value="Multidrug resistance-associated protein member 4"/>
    <property type="match status" value="1"/>
</dbReference>
<keyword evidence="6" id="KW-0067">ATP-binding</keyword>
<feature type="transmembrane region" description="Helical" evidence="9">
    <location>
        <begin position="131"/>
        <end position="154"/>
    </location>
</feature>
<dbReference type="GO" id="GO:0016887">
    <property type="term" value="F:ATP hydrolysis activity"/>
    <property type="evidence" value="ECO:0007669"/>
    <property type="project" value="InterPro"/>
</dbReference>
<evidence type="ECO:0000256" key="7">
    <source>
        <dbReference type="ARBA" id="ARBA00022989"/>
    </source>
</evidence>
<feature type="transmembrane region" description="Helical" evidence="9">
    <location>
        <begin position="896"/>
        <end position="914"/>
    </location>
</feature>
<evidence type="ECO:0000256" key="2">
    <source>
        <dbReference type="ARBA" id="ARBA00022448"/>
    </source>
</evidence>
<keyword evidence="2" id="KW-0813">Transport</keyword>
<dbReference type="InterPro" id="IPR003439">
    <property type="entry name" value="ABC_transporter-like_ATP-bd"/>
</dbReference>
<dbReference type="FunFam" id="3.40.50.300:FF:000973">
    <property type="entry name" value="Multidrug resistance-associated protein 4"/>
    <property type="match status" value="1"/>
</dbReference>
<evidence type="ECO:0000256" key="6">
    <source>
        <dbReference type="ARBA" id="ARBA00022840"/>
    </source>
</evidence>
<evidence type="ECO:0000256" key="8">
    <source>
        <dbReference type="ARBA" id="ARBA00023136"/>
    </source>
</evidence>
<feature type="domain" description="ABC transmembrane type-1" evidence="11">
    <location>
        <begin position="780"/>
        <end position="1036"/>
    </location>
</feature>
<keyword evidence="12" id="KW-1185">Reference proteome</keyword>
<name>A0A7F5RM14_AGRPL</name>
<dbReference type="InterPro" id="IPR044746">
    <property type="entry name" value="ABCC_6TM_D1"/>
</dbReference>
<dbReference type="CDD" id="cd03250">
    <property type="entry name" value="ABCC_MRP_domain1"/>
    <property type="match status" value="1"/>
</dbReference>
<evidence type="ECO:0000256" key="9">
    <source>
        <dbReference type="SAM" id="Phobius"/>
    </source>
</evidence>
<feature type="transmembrane region" description="Helical" evidence="9">
    <location>
        <begin position="691"/>
        <end position="711"/>
    </location>
</feature>
<feature type="transmembrane region" description="Helical" evidence="9">
    <location>
        <begin position="865"/>
        <end position="890"/>
    </location>
</feature>
<dbReference type="InterPro" id="IPR011527">
    <property type="entry name" value="ABC1_TM_dom"/>
</dbReference>
<feature type="transmembrane region" description="Helical" evidence="9">
    <location>
        <begin position="232"/>
        <end position="252"/>
    </location>
</feature>
<dbReference type="PANTHER" id="PTHR24223">
    <property type="entry name" value="ATP-BINDING CASSETTE SUB-FAMILY C"/>
    <property type="match status" value="1"/>
</dbReference>
<accession>A0A7F5RM14</accession>
<evidence type="ECO:0000256" key="3">
    <source>
        <dbReference type="ARBA" id="ARBA00022692"/>
    </source>
</evidence>
<feature type="transmembrane region" description="Helical" evidence="9">
    <location>
        <begin position="359"/>
        <end position="377"/>
    </location>
</feature>
<organism evidence="12 13">
    <name type="scientific">Agrilus planipennis</name>
    <name type="common">Emerald ash borer</name>
    <name type="synonym">Agrilus marcopoli</name>
    <dbReference type="NCBI Taxonomy" id="224129"/>
    <lineage>
        <taxon>Eukaryota</taxon>
        <taxon>Metazoa</taxon>
        <taxon>Ecdysozoa</taxon>
        <taxon>Arthropoda</taxon>
        <taxon>Hexapoda</taxon>
        <taxon>Insecta</taxon>
        <taxon>Pterygota</taxon>
        <taxon>Neoptera</taxon>
        <taxon>Endopterygota</taxon>
        <taxon>Coleoptera</taxon>
        <taxon>Polyphaga</taxon>
        <taxon>Elateriformia</taxon>
        <taxon>Buprestoidea</taxon>
        <taxon>Buprestidae</taxon>
        <taxon>Agrilinae</taxon>
        <taxon>Agrilus</taxon>
    </lineage>
</organism>
<dbReference type="InterPro" id="IPR017871">
    <property type="entry name" value="ABC_transporter-like_CS"/>
</dbReference>
<evidence type="ECO:0000256" key="5">
    <source>
        <dbReference type="ARBA" id="ARBA00022741"/>
    </source>
</evidence>
<dbReference type="Pfam" id="PF00005">
    <property type="entry name" value="ABC_tran"/>
    <property type="match status" value="2"/>
</dbReference>
<evidence type="ECO:0000256" key="1">
    <source>
        <dbReference type="ARBA" id="ARBA00004141"/>
    </source>
</evidence>
<sequence>MISNKKYENPSPETRANPLSKLMFWWVIPFLKYGYKHDLEVTNLYNTTPGDYSDILGDQLEKNWEDELQRAKKKNKKPRLITALRKTFFKSFSLYGFILLIQVFVRVYQPICLAELIKYFDPVNGYSKDQGWILSSGVILLAFMNILIAHHAGIGCLRIGMRVRIACCSLIYRKLLRLNRVSASKTSAGQMVNLLSNDVSRFDMVLLYFHYIWLTPIQVVLGAYVMWRSVGIATFAGLLAITLEAIPLQGYLSKQLGVLRYKIAMKTDHRVKLMSEVTSGIQVIKMYAWEKPFEKLVQLARKLEIQDIRKASFIRAFSTSLTVFTERTILYLTVVTYALLGNYLTGDKVFSIAQLYNTIQLYMSIFLPLAMSTYAEARVSVDRIQEFLAQDENYEVTETAVKPVIYSEPGRIKLSNACASWYHDGIVNTLSNITLDIRPGTLVAVVGQVGAGKSSLLQLLMKELPLKCGKMDVQGTVSFASQEPWLFVSSVRNNILFGSEYNKRRYMEVVKVCSLLPDFDQFVSGDKTIVEEHGSSLSGGQRARVNLARAVYRQADIYLFDDPLSAVDAHVGKELFEGCIVNYLSNKTRILVTHQTQFLKKADLIVILNNGVIENIGRYDELSDKCKEYLKTETHSEEEKAHEGAFRTNRLLSITSHMTSNADDEDDPQETQELIEKGGISKKLYWKYISAGSNICMLLLLVFLTMSAQIFSNAGDFWLTHWTNTEETILADHVLQQKNHSSMIFTNGHNKTDENDSTISPILNDLDNFTNFSPNEPLESYFAIQQPHSRRLEYVYIYTGFIILSIVLLTIRAVVFNWVCMASSKALHNTMFNNVLQATMRFFNTNPSGRILNRFSKDMGAVDELLPIALLNAIQIFLVAAGIIMMVVIVQPWMTIPTLLLAIMFWLVKNVYLASAQDLKRLEGVTKAPVFSHACATLSGLSTIRSTKAQQMVSKEFDLLQDQHTAAFFLFTYCSEAFGFYLDLISLLFLAVLTYQFIIFETGSTLAGNVGLVISQSLILTGMLQHGVKQTAETASQMTSVERILQYYHLEKEGPFESLPTKKPPQDWPQMGRIVFKNLTLRYAPDEPPVLRNLSFEIQAGEKVGIVGRTGAGKSSLISALFRLAPTEGSMAIDGIETEDIGLHDLRTKISIIPQEPVLFSASVRYNLDPFNKSDDKALWKALEDVELKDAVKSLDQEITEGGTNFSVGQRQLVCLARAILRNNRVLVMDEATANVDHQTDSFIQATIRRNFKDCTVLTIAHRLNTIMDSDKVLVMDAGEAVEFAHPHELLQKPDGHLTGLVKKTGKVMEASLRAVAEESFKRKQELYIK</sequence>
<evidence type="ECO:0000256" key="4">
    <source>
        <dbReference type="ARBA" id="ARBA00022737"/>
    </source>
</evidence>
<reference evidence="13" key="1">
    <citation type="submission" date="2025-08" db="UniProtKB">
        <authorList>
            <consortium name="RefSeq"/>
        </authorList>
    </citation>
    <scope>IDENTIFICATION</scope>
    <source>
        <tissue evidence="13">Entire body</tissue>
    </source>
</reference>
<comment type="subcellular location">
    <subcellularLocation>
        <location evidence="1">Membrane</location>
        <topology evidence="1">Multi-pass membrane protein</topology>
    </subcellularLocation>
</comment>
<dbReference type="Gene3D" id="3.40.50.300">
    <property type="entry name" value="P-loop containing nucleotide triphosphate hydrolases"/>
    <property type="match status" value="2"/>
</dbReference>
<dbReference type="InterPro" id="IPR036640">
    <property type="entry name" value="ABC1_TM_sf"/>
</dbReference>
<evidence type="ECO:0000259" key="11">
    <source>
        <dbReference type="PROSITE" id="PS50929"/>
    </source>
</evidence>
<evidence type="ECO:0000259" key="10">
    <source>
        <dbReference type="PROSITE" id="PS50893"/>
    </source>
</evidence>
<dbReference type="RefSeq" id="XP_025836971.1">
    <property type="nucleotide sequence ID" value="XM_025981186.1"/>
</dbReference>
<keyword evidence="5" id="KW-0547">Nucleotide-binding</keyword>
<dbReference type="Pfam" id="PF00664">
    <property type="entry name" value="ABC_membrane"/>
    <property type="match status" value="2"/>
</dbReference>
<dbReference type="PROSITE" id="PS00211">
    <property type="entry name" value="ABC_TRANSPORTER_1"/>
    <property type="match status" value="2"/>
</dbReference>
<feature type="transmembrane region" description="Helical" evidence="9">
    <location>
        <begin position="316"/>
        <end position="339"/>
    </location>
</feature>
<evidence type="ECO:0000313" key="13">
    <source>
        <dbReference type="RefSeq" id="XP_025836971.1"/>
    </source>
</evidence>
<dbReference type="KEGG" id="apln:108734020"/>
<gene>
    <name evidence="13" type="primary">LOC108734020</name>
</gene>
<feature type="domain" description="ABC transporter" evidence="10">
    <location>
        <begin position="412"/>
        <end position="635"/>
    </location>
</feature>
<dbReference type="Proteomes" id="UP000192223">
    <property type="component" value="Unplaced"/>
</dbReference>
<dbReference type="PROSITE" id="PS50929">
    <property type="entry name" value="ABC_TM1F"/>
    <property type="match status" value="2"/>
</dbReference>
<dbReference type="PANTHER" id="PTHR24223:SF415">
    <property type="entry name" value="FI20190P1"/>
    <property type="match status" value="1"/>
</dbReference>
<dbReference type="OrthoDB" id="6500128at2759"/>
<dbReference type="SMART" id="SM00382">
    <property type="entry name" value="AAA"/>
    <property type="match status" value="2"/>
</dbReference>
<dbReference type="InterPro" id="IPR050173">
    <property type="entry name" value="ABC_transporter_C-like"/>
</dbReference>